<reference evidence="1" key="1">
    <citation type="submission" date="2022-05" db="EMBL/GenBank/DDBJ databases">
        <title>Chromosome-level genome of Chaenocephalus aceratus.</title>
        <authorList>
            <person name="Park H."/>
        </authorList>
    </citation>
    <scope>NUCLEOTIDE SEQUENCE</scope>
    <source>
        <strain evidence="1">KU_202001</strain>
    </source>
</reference>
<organism evidence="1 2">
    <name type="scientific">Chaenocephalus aceratus</name>
    <name type="common">Blackfin icefish</name>
    <name type="synonym">Chaenichthys aceratus</name>
    <dbReference type="NCBI Taxonomy" id="36190"/>
    <lineage>
        <taxon>Eukaryota</taxon>
        <taxon>Metazoa</taxon>
        <taxon>Chordata</taxon>
        <taxon>Craniata</taxon>
        <taxon>Vertebrata</taxon>
        <taxon>Euteleostomi</taxon>
        <taxon>Actinopterygii</taxon>
        <taxon>Neopterygii</taxon>
        <taxon>Teleostei</taxon>
        <taxon>Neoteleostei</taxon>
        <taxon>Acanthomorphata</taxon>
        <taxon>Eupercaria</taxon>
        <taxon>Perciformes</taxon>
        <taxon>Notothenioidei</taxon>
        <taxon>Channichthyidae</taxon>
        <taxon>Chaenocephalus</taxon>
    </lineage>
</organism>
<gene>
    <name evidence="1" type="ORF">KUCAC02_002791</name>
</gene>
<accession>A0ACB9WK94</accession>
<keyword evidence="2" id="KW-1185">Reference proteome</keyword>
<comment type="caution">
    <text evidence="1">The sequence shown here is derived from an EMBL/GenBank/DDBJ whole genome shotgun (WGS) entry which is preliminary data.</text>
</comment>
<protein>
    <submittedName>
        <fullName evidence="1">Uncharacterized protein</fullName>
    </submittedName>
</protein>
<name>A0ACB9WK94_CHAAC</name>
<evidence type="ECO:0000313" key="1">
    <source>
        <dbReference type="EMBL" id="KAI4813553.1"/>
    </source>
</evidence>
<sequence length="382" mass="44597">MMNPNESADLQRPEQRQNIGVTEPSVCSSTTGKKDREYGSRRDGDDPKLVSDRRTESFSEHSPEPEHKSSLQHQSAFPGDNVDDGGEKTNLKEKSREDDGEGHLNYQMGLVMKDRYEVVLTLGGVPLLKWWSVLTEKQKERVAVKIVRNKECFREVGRSEVAVLEEINSLDDDITFACVRMLDWFEHDGHVCIVFELLGLSIFEFLRQNHFLPFNVEQIRHMAFQIFRAVCFLHRNKLTHTDLKPENILFVCSDYDLQYNEHRTHDSKEHLAMMEKILGPIPPHLLEKTRKQHYVHNGHLNWDKSSTSDDYIRKHLKPLKNYMHDQTEEDFFDLLGSMLEYDVYRRITLEEALWHPPCISAAIYFCTCLIRDGEKSNIFTDI</sequence>
<proteinExistence type="predicted"/>
<dbReference type="Proteomes" id="UP001057452">
    <property type="component" value="Chromosome 14"/>
</dbReference>
<evidence type="ECO:0000313" key="2">
    <source>
        <dbReference type="Proteomes" id="UP001057452"/>
    </source>
</evidence>
<dbReference type="EMBL" id="CM043798">
    <property type="protein sequence ID" value="KAI4813553.1"/>
    <property type="molecule type" value="Genomic_DNA"/>
</dbReference>